<proteinExistence type="predicted"/>
<organism evidence="3 4">
    <name type="scientific">Acrasis kona</name>
    <dbReference type="NCBI Taxonomy" id="1008807"/>
    <lineage>
        <taxon>Eukaryota</taxon>
        <taxon>Discoba</taxon>
        <taxon>Heterolobosea</taxon>
        <taxon>Tetramitia</taxon>
        <taxon>Eutetramitia</taxon>
        <taxon>Acrasidae</taxon>
        <taxon>Acrasis</taxon>
    </lineage>
</organism>
<feature type="coiled-coil region" evidence="1">
    <location>
        <begin position="234"/>
        <end position="261"/>
    </location>
</feature>
<dbReference type="AlphaFoldDB" id="A0AAW2ZRV3"/>
<dbReference type="EMBL" id="JAOPGA020001884">
    <property type="protein sequence ID" value="KAL0491914.1"/>
    <property type="molecule type" value="Genomic_DNA"/>
</dbReference>
<feature type="compositionally biased region" description="Basic and acidic residues" evidence="2">
    <location>
        <begin position="279"/>
        <end position="295"/>
    </location>
</feature>
<evidence type="ECO:0000313" key="4">
    <source>
        <dbReference type="Proteomes" id="UP001431209"/>
    </source>
</evidence>
<comment type="caution">
    <text evidence="3">The sequence shown here is derived from an EMBL/GenBank/DDBJ whole genome shotgun (WGS) entry which is preliminary data.</text>
</comment>
<evidence type="ECO:0000313" key="3">
    <source>
        <dbReference type="EMBL" id="KAL0491914.1"/>
    </source>
</evidence>
<dbReference type="Proteomes" id="UP001431209">
    <property type="component" value="Unassembled WGS sequence"/>
</dbReference>
<feature type="compositionally biased region" description="Basic and acidic residues" evidence="2">
    <location>
        <begin position="57"/>
        <end position="66"/>
    </location>
</feature>
<protein>
    <submittedName>
        <fullName evidence="3">Lipase</fullName>
    </submittedName>
</protein>
<sequence length="295" mass="34108">MNIQTKTKFSYVPDQLHRSPTSPIIVFDEEFTPPPSPTTLFNSTAPEEDETFTTQPKESEPTEPKQTKGANKKKLTITQDPQPEKRKGGRPKGITKKTTDTESTALIDAVVYHKSNWDRVTNDENINPLLEFKTRVQLIDHYRYITTKKNKKQLTGLGRSKRTKVDENICSEDSGSSPSEDEVRELDNRESAIQNFEQTQADFMLSSGYVNTIVDVDNFSKDTRDMKKIRRQEILRREQEKQELSNKIRQQKVEKDEKMRMMMNTTMMAVMSKLVNSLDDDKPNKKSSDHKTRKI</sequence>
<name>A0AAW2ZRV3_9EUKA</name>
<feature type="region of interest" description="Disordered" evidence="2">
    <location>
        <begin position="154"/>
        <end position="183"/>
    </location>
</feature>
<feature type="region of interest" description="Disordered" evidence="2">
    <location>
        <begin position="275"/>
        <end position="295"/>
    </location>
</feature>
<keyword evidence="1" id="KW-0175">Coiled coil</keyword>
<reference evidence="3 4" key="1">
    <citation type="submission" date="2024-03" db="EMBL/GenBank/DDBJ databases">
        <title>The Acrasis kona genome and developmental transcriptomes reveal deep origins of eukaryotic multicellular pathways.</title>
        <authorList>
            <person name="Sheikh S."/>
            <person name="Fu C.-J."/>
            <person name="Brown M.W."/>
            <person name="Baldauf S.L."/>
        </authorList>
    </citation>
    <scope>NUCLEOTIDE SEQUENCE [LARGE SCALE GENOMIC DNA]</scope>
    <source>
        <strain evidence="3 4">ATCC MYA-3509</strain>
    </source>
</reference>
<keyword evidence="4" id="KW-1185">Reference proteome</keyword>
<evidence type="ECO:0000256" key="1">
    <source>
        <dbReference type="SAM" id="Coils"/>
    </source>
</evidence>
<evidence type="ECO:0000256" key="2">
    <source>
        <dbReference type="SAM" id="MobiDB-lite"/>
    </source>
</evidence>
<gene>
    <name evidence="3" type="ORF">AKO1_010059</name>
</gene>
<accession>A0AAW2ZRV3</accession>
<feature type="region of interest" description="Disordered" evidence="2">
    <location>
        <begin position="1"/>
        <end position="100"/>
    </location>
</feature>